<comment type="caution">
    <text evidence="4">The sequence shown here is derived from an EMBL/GenBank/DDBJ whole genome shotgun (WGS) entry which is preliminary data.</text>
</comment>
<evidence type="ECO:0000313" key="4">
    <source>
        <dbReference type="EMBL" id="KYO40381.1"/>
    </source>
</evidence>
<comment type="similarity">
    <text evidence="1">Belongs to the mTERF family.</text>
</comment>
<evidence type="ECO:0000313" key="5">
    <source>
        <dbReference type="Proteomes" id="UP000050525"/>
    </source>
</evidence>
<keyword evidence="5" id="KW-1185">Reference proteome</keyword>
<evidence type="ECO:0000256" key="3">
    <source>
        <dbReference type="SAM" id="MobiDB-lite"/>
    </source>
</evidence>
<protein>
    <submittedName>
        <fullName evidence="4">Transcription termination factor 4, mitochondrial isoform A</fullName>
    </submittedName>
</protein>
<evidence type="ECO:0000256" key="1">
    <source>
        <dbReference type="ARBA" id="ARBA00007692"/>
    </source>
</evidence>
<dbReference type="Pfam" id="PF02536">
    <property type="entry name" value="mTERF"/>
    <property type="match status" value="1"/>
</dbReference>
<sequence length="388" mass="43587">MRLSRQALRWCSLAPSAWHRFLQAVQQCAPLPAAITAFSCPLLHHGGRHLSAEWPAGSASFTDSSQDTHVPEPTPALLEAVWLSLAPEHTRDKTGNLVLGNLVQSLLDMGFSHTQRSPNVLRMSVKQLKDRGEHLRQLGLSEGHLKHVVSRCPPIFTLPGKKIDATVRLFKEKCLFTTDQVMEILRSCPNVLLKEPSDLEYKFQYAFFRMGVKHKDVVKSGFFRAPFTVIRSRHVFLERRGLYQTPDKKGQTQVINAKLKEIIWLSDKDFLAQLACASLEEYDVFKKLLAREEEEEEEEKRTDSEDEDEDSEGEGELPDHETRIHALHLCYAGFGSTCPSWWRMVGGGGYVAFSSAPLAAHEIAQCMADLSLLSEGDFMVCKGSVAHS</sequence>
<dbReference type="InterPro" id="IPR003690">
    <property type="entry name" value="MTERF"/>
</dbReference>
<dbReference type="EMBL" id="AKHW03001930">
    <property type="protein sequence ID" value="KYO40381.1"/>
    <property type="molecule type" value="Genomic_DNA"/>
</dbReference>
<feature type="compositionally biased region" description="Acidic residues" evidence="3">
    <location>
        <begin position="293"/>
        <end position="316"/>
    </location>
</feature>
<dbReference type="STRING" id="8496.A0A151NTY3"/>
<evidence type="ECO:0000256" key="2">
    <source>
        <dbReference type="ARBA" id="ARBA00022946"/>
    </source>
</evidence>
<keyword evidence="2" id="KW-0809">Transit peptide</keyword>
<dbReference type="Proteomes" id="UP000050525">
    <property type="component" value="Unassembled WGS sequence"/>
</dbReference>
<feature type="region of interest" description="Disordered" evidence="3">
    <location>
        <begin position="293"/>
        <end position="318"/>
    </location>
</feature>
<dbReference type="AlphaFoldDB" id="A0A151NTY3"/>
<accession>A0A151NTY3</accession>
<dbReference type="SMART" id="SM00733">
    <property type="entry name" value="Mterf"/>
    <property type="match status" value="3"/>
</dbReference>
<proteinExistence type="inferred from homology"/>
<dbReference type="GO" id="GO:0003676">
    <property type="term" value="F:nucleic acid binding"/>
    <property type="evidence" value="ECO:0007669"/>
    <property type="project" value="InterPro"/>
</dbReference>
<reference evidence="4 5" key="1">
    <citation type="journal article" date="2012" name="Genome Biol.">
        <title>Sequencing three crocodilian genomes to illuminate the evolution of archosaurs and amniotes.</title>
        <authorList>
            <person name="St John J.A."/>
            <person name="Braun E.L."/>
            <person name="Isberg S.R."/>
            <person name="Miles L.G."/>
            <person name="Chong A.Y."/>
            <person name="Gongora J."/>
            <person name="Dalzell P."/>
            <person name="Moran C."/>
            <person name="Bed'hom B."/>
            <person name="Abzhanov A."/>
            <person name="Burgess S.C."/>
            <person name="Cooksey A.M."/>
            <person name="Castoe T.A."/>
            <person name="Crawford N.G."/>
            <person name="Densmore L.D."/>
            <person name="Drew J.C."/>
            <person name="Edwards S.V."/>
            <person name="Faircloth B.C."/>
            <person name="Fujita M.K."/>
            <person name="Greenwold M.J."/>
            <person name="Hoffmann F.G."/>
            <person name="Howard J.M."/>
            <person name="Iguchi T."/>
            <person name="Janes D.E."/>
            <person name="Khan S.Y."/>
            <person name="Kohno S."/>
            <person name="de Koning A.J."/>
            <person name="Lance S.L."/>
            <person name="McCarthy F.M."/>
            <person name="McCormack J.E."/>
            <person name="Merchant M.E."/>
            <person name="Peterson D.G."/>
            <person name="Pollock D.D."/>
            <person name="Pourmand N."/>
            <person name="Raney B.J."/>
            <person name="Roessler K.A."/>
            <person name="Sanford J.R."/>
            <person name="Sawyer R.H."/>
            <person name="Schmidt C.J."/>
            <person name="Triplett E.W."/>
            <person name="Tuberville T.D."/>
            <person name="Venegas-Anaya M."/>
            <person name="Howard J.T."/>
            <person name="Jarvis E.D."/>
            <person name="Guillette L.J.Jr."/>
            <person name="Glenn T.C."/>
            <person name="Green R.E."/>
            <person name="Ray D.A."/>
        </authorList>
    </citation>
    <scope>NUCLEOTIDE SEQUENCE [LARGE SCALE GENOMIC DNA]</scope>
    <source>
        <strain evidence="4">KSC_2009_1</strain>
    </source>
</reference>
<name>A0A151NTY3_ALLMI</name>
<dbReference type="InterPro" id="IPR038538">
    <property type="entry name" value="MTERF_sf"/>
</dbReference>
<dbReference type="Gene3D" id="1.25.70.10">
    <property type="entry name" value="Transcription termination factor 3, mitochondrial"/>
    <property type="match status" value="1"/>
</dbReference>
<organism evidence="4 5">
    <name type="scientific">Alligator mississippiensis</name>
    <name type="common">American alligator</name>
    <dbReference type="NCBI Taxonomy" id="8496"/>
    <lineage>
        <taxon>Eukaryota</taxon>
        <taxon>Metazoa</taxon>
        <taxon>Chordata</taxon>
        <taxon>Craniata</taxon>
        <taxon>Vertebrata</taxon>
        <taxon>Euteleostomi</taxon>
        <taxon>Archelosauria</taxon>
        <taxon>Archosauria</taxon>
        <taxon>Crocodylia</taxon>
        <taxon>Alligatoridae</taxon>
        <taxon>Alligatorinae</taxon>
        <taxon>Alligator</taxon>
    </lineage>
</organism>
<gene>
    <name evidence="4" type="primary">MTERF4-1</name>
    <name evidence="4" type="ORF">Y1Q_0013206</name>
</gene>